<evidence type="ECO:0008006" key="4">
    <source>
        <dbReference type="Google" id="ProtNLM"/>
    </source>
</evidence>
<protein>
    <recommendedName>
        <fullName evidence="4">BTB domain-containing protein</fullName>
    </recommendedName>
</protein>
<keyword evidence="3" id="KW-1185">Reference proteome</keyword>
<dbReference type="Proteomes" id="UP000254866">
    <property type="component" value="Unassembled WGS sequence"/>
</dbReference>
<reference evidence="2 3" key="1">
    <citation type="journal article" date="2018" name="IMA Fungus">
        <title>IMA Genome-F 9: Draft genome sequence of Annulohypoxylon stygium, Aspergillus mulundensis, Berkeleyomyces basicola (syn. Thielaviopsis basicola), Ceratocystis smalleyi, two Cercospora beticola strains, Coleophoma cylindrospora, Fusarium fracticaudum, Phialophora cf. hyalina, and Morchella septimelata.</title>
        <authorList>
            <person name="Wingfield B.D."/>
            <person name="Bills G.F."/>
            <person name="Dong Y."/>
            <person name="Huang W."/>
            <person name="Nel W.J."/>
            <person name="Swalarsk-Parry B.S."/>
            <person name="Vaghefi N."/>
            <person name="Wilken P.M."/>
            <person name="An Z."/>
            <person name="de Beer Z.W."/>
            <person name="De Vos L."/>
            <person name="Chen L."/>
            <person name="Duong T.A."/>
            <person name="Gao Y."/>
            <person name="Hammerbacher A."/>
            <person name="Kikkert J.R."/>
            <person name="Li Y."/>
            <person name="Li H."/>
            <person name="Li K."/>
            <person name="Li Q."/>
            <person name="Liu X."/>
            <person name="Ma X."/>
            <person name="Naidoo K."/>
            <person name="Pethybridge S.J."/>
            <person name="Sun J."/>
            <person name="Steenkamp E.T."/>
            <person name="van der Nest M.A."/>
            <person name="van Wyk S."/>
            <person name="Wingfield M.J."/>
            <person name="Xiong C."/>
            <person name="Yue Q."/>
            <person name="Zhang X."/>
        </authorList>
    </citation>
    <scope>NUCLEOTIDE SEQUENCE [LARGE SCALE GENOMIC DNA]</scope>
    <source>
        <strain evidence="2 3">BP 5553</strain>
    </source>
</reference>
<organism evidence="2 3">
    <name type="scientific">Venustampulla echinocandica</name>
    <dbReference type="NCBI Taxonomy" id="2656787"/>
    <lineage>
        <taxon>Eukaryota</taxon>
        <taxon>Fungi</taxon>
        <taxon>Dikarya</taxon>
        <taxon>Ascomycota</taxon>
        <taxon>Pezizomycotina</taxon>
        <taxon>Leotiomycetes</taxon>
        <taxon>Helotiales</taxon>
        <taxon>Pleuroascaceae</taxon>
        <taxon>Venustampulla</taxon>
    </lineage>
</organism>
<accession>A0A370TT72</accession>
<evidence type="ECO:0000313" key="2">
    <source>
        <dbReference type="EMBL" id="RDL38729.1"/>
    </source>
</evidence>
<gene>
    <name evidence="2" type="ORF">BP5553_03069</name>
</gene>
<dbReference type="RefSeq" id="XP_031871385.1">
    <property type="nucleotide sequence ID" value="XM_032011692.1"/>
</dbReference>
<feature type="region of interest" description="Disordered" evidence="1">
    <location>
        <begin position="111"/>
        <end position="133"/>
    </location>
</feature>
<sequence length="403" mass="45405">MPHLIRVTFGVSKSLKGLQTTAIENVRGNTVGQRKVKADLILRNLKRKYNTKSNDVSQNKLKRTADASGYDDIILAKRPKLDQAIQKGLKQKAIEVTSGVIITREESVSRQASEKGFEKQNDRGPSDDLGLDQGVESDAEVQVQAHQEITAKILFTRPSMVNVKPAGITATAFSIHEDLLTVHIPFLAQAILPSSQPSNSMRQLNLPSWINYMDFTILVSWLHTGTLPMIDIDSPSSRFIHCHLANLWMLGHSLSIPAFQNTVMDSLRKLCAENQTGGFNYAWPSFLQAEEIYQRTAVGAKIRAFAAAALSFKRPVDKMGEDSEASRRCFNVWKRTPELFVDLCQASLRPECPWHDEARKMWTVKEDLSLKYKWEELAKGRKLTRAKVKGWNGETLRELTMIL</sequence>
<dbReference type="AlphaFoldDB" id="A0A370TT72"/>
<comment type="caution">
    <text evidence="2">The sequence shown here is derived from an EMBL/GenBank/DDBJ whole genome shotgun (WGS) entry which is preliminary data.</text>
</comment>
<dbReference type="EMBL" id="NPIC01000002">
    <property type="protein sequence ID" value="RDL38729.1"/>
    <property type="molecule type" value="Genomic_DNA"/>
</dbReference>
<evidence type="ECO:0000313" key="3">
    <source>
        <dbReference type="Proteomes" id="UP000254866"/>
    </source>
</evidence>
<proteinExistence type="predicted"/>
<evidence type="ECO:0000256" key="1">
    <source>
        <dbReference type="SAM" id="MobiDB-lite"/>
    </source>
</evidence>
<dbReference type="GeneID" id="43595918"/>
<feature type="compositionally biased region" description="Basic and acidic residues" evidence="1">
    <location>
        <begin position="111"/>
        <end position="126"/>
    </location>
</feature>
<name>A0A370TT72_9HELO</name>